<evidence type="ECO:0000313" key="3">
    <source>
        <dbReference type="Proteomes" id="UP000035170"/>
    </source>
</evidence>
<accession>A0A0H2M910</accession>
<dbReference type="EMBL" id="JZWI01000008">
    <property type="protein sequence ID" value="KLN57177.1"/>
    <property type="molecule type" value="Genomic_DNA"/>
</dbReference>
<dbReference type="Pfam" id="PF13470">
    <property type="entry name" value="PIN_3"/>
    <property type="match status" value="1"/>
</dbReference>
<name>A0A0H2M910_VARPD</name>
<gene>
    <name evidence="2" type="ORF">VPARA_18860</name>
</gene>
<dbReference type="Proteomes" id="UP000035170">
    <property type="component" value="Unassembled WGS sequence"/>
</dbReference>
<reference evidence="2 3" key="1">
    <citation type="submission" date="2015-03" db="EMBL/GenBank/DDBJ databases">
        <title>Genome sequence of Variovorax paradoxus TBEA6.</title>
        <authorList>
            <person name="Poehlein A."/>
            <person name="Schuldes J."/>
            <person name="Wuebbeler J.H."/>
            <person name="Hiessl S."/>
            <person name="Steinbuechel A."/>
            <person name="Daniel R."/>
        </authorList>
    </citation>
    <scope>NUCLEOTIDE SEQUENCE [LARGE SCALE GENOMIC DNA]</scope>
    <source>
        <strain evidence="2 3">TBEA6</strain>
    </source>
</reference>
<proteinExistence type="predicted"/>
<dbReference type="InterPro" id="IPR002716">
    <property type="entry name" value="PIN_dom"/>
</dbReference>
<protein>
    <recommendedName>
        <fullName evidence="1">PIN domain-containing protein</fullName>
    </recommendedName>
</protein>
<feature type="domain" description="PIN" evidence="1">
    <location>
        <begin position="9"/>
        <end position="119"/>
    </location>
</feature>
<dbReference type="SUPFAM" id="SSF88723">
    <property type="entry name" value="PIN domain-like"/>
    <property type="match status" value="1"/>
</dbReference>
<dbReference type="InterPro" id="IPR002850">
    <property type="entry name" value="PIN_toxin-like"/>
</dbReference>
<sequence length="143" mass="15567">MTVPESGLVVIDTNIALDLLVFEDPAWVPLIAMLAAGELRWLATAAMRVELERVLGYPLIARRMAQRGLQVPAVLADFDARVRMIEGVPLRAPCVCSDPDDQVFIDLAVAHRALLLSKDRAVLSMKKRLALRGVVVQAALGLS</sequence>
<dbReference type="NCBIfam" id="TIGR00305">
    <property type="entry name" value="putative toxin-antitoxin system toxin component, PIN family"/>
    <property type="match status" value="1"/>
</dbReference>
<dbReference type="PANTHER" id="PTHR34610:SF3">
    <property type="entry name" value="SSL7007 PROTEIN"/>
    <property type="match status" value="1"/>
</dbReference>
<dbReference type="PATRIC" id="fig|34073.19.peg.1933"/>
<dbReference type="RefSeq" id="WP_047784269.1">
    <property type="nucleotide sequence ID" value="NZ_JZWI01000008.1"/>
</dbReference>
<dbReference type="AlphaFoldDB" id="A0A0H2M910"/>
<evidence type="ECO:0000313" key="2">
    <source>
        <dbReference type="EMBL" id="KLN57177.1"/>
    </source>
</evidence>
<evidence type="ECO:0000259" key="1">
    <source>
        <dbReference type="Pfam" id="PF13470"/>
    </source>
</evidence>
<comment type="caution">
    <text evidence="2">The sequence shown here is derived from an EMBL/GenBank/DDBJ whole genome shotgun (WGS) entry which is preliminary data.</text>
</comment>
<dbReference type="InterPro" id="IPR029060">
    <property type="entry name" value="PIN-like_dom_sf"/>
</dbReference>
<dbReference type="PANTHER" id="PTHR34610">
    <property type="entry name" value="SSL7007 PROTEIN"/>
    <property type="match status" value="1"/>
</dbReference>
<keyword evidence="3" id="KW-1185">Reference proteome</keyword>
<organism evidence="2 3">
    <name type="scientific">Variovorax paradoxus</name>
    <dbReference type="NCBI Taxonomy" id="34073"/>
    <lineage>
        <taxon>Bacteria</taxon>
        <taxon>Pseudomonadati</taxon>
        <taxon>Pseudomonadota</taxon>
        <taxon>Betaproteobacteria</taxon>
        <taxon>Burkholderiales</taxon>
        <taxon>Comamonadaceae</taxon>
        <taxon>Variovorax</taxon>
    </lineage>
</organism>